<dbReference type="Proteomes" id="UP001291930">
    <property type="component" value="Unassembled WGS sequence"/>
</dbReference>
<accession>A0ABU5JSK1</accession>
<dbReference type="RefSeq" id="WP_374216952.1">
    <property type="nucleotide sequence ID" value="NZ_JAXOVW010000006.1"/>
</dbReference>
<comment type="caution">
    <text evidence="1">The sequence shown here is derived from an EMBL/GenBank/DDBJ whole genome shotgun (WGS) entry which is preliminary data.</text>
</comment>
<gene>
    <name evidence="1" type="ORF">U2I54_04560</name>
</gene>
<sequence>MNRELGGMFFPSTIMSIWCRAILRNNFSLYSSNFEDNSETTLSIELTNDKDFVTKKKSETPYEISKPILNFILHSDNYVTGYAKPFSTIVLTSDDEFIGSGRVNKEGYFNIYTYDYLKYYSMIKAQVIYNGSYQESIAVNVDTF</sequence>
<reference evidence="2" key="1">
    <citation type="submission" date="2023-11" db="EMBL/GenBank/DDBJ databases">
        <title>Genome Sequence of Bacillus pseudomycoides stain BUPM19.</title>
        <authorList>
            <person name="Farhat A."/>
        </authorList>
    </citation>
    <scope>NUCLEOTIDE SEQUENCE [LARGE SCALE GENOMIC DNA]</scope>
    <source>
        <strain evidence="2">BUPM19</strain>
    </source>
</reference>
<name>A0ABU5JSK1_9BACI</name>
<keyword evidence="2" id="KW-1185">Reference proteome</keyword>
<evidence type="ECO:0008006" key="3">
    <source>
        <dbReference type="Google" id="ProtNLM"/>
    </source>
</evidence>
<proteinExistence type="predicted"/>
<evidence type="ECO:0000313" key="2">
    <source>
        <dbReference type="Proteomes" id="UP001291930"/>
    </source>
</evidence>
<protein>
    <recommendedName>
        <fullName evidence="3">Bacterial Ig domain-containing protein</fullName>
    </recommendedName>
</protein>
<evidence type="ECO:0000313" key="1">
    <source>
        <dbReference type="EMBL" id="MDZ5606395.1"/>
    </source>
</evidence>
<dbReference type="EMBL" id="JAXOVW010000006">
    <property type="protein sequence ID" value="MDZ5606395.1"/>
    <property type="molecule type" value="Genomic_DNA"/>
</dbReference>
<organism evidence="1 2">
    <name type="scientific">Bacillus bingmayongensis</name>
    <dbReference type="NCBI Taxonomy" id="1150157"/>
    <lineage>
        <taxon>Bacteria</taxon>
        <taxon>Bacillati</taxon>
        <taxon>Bacillota</taxon>
        <taxon>Bacilli</taxon>
        <taxon>Bacillales</taxon>
        <taxon>Bacillaceae</taxon>
        <taxon>Bacillus</taxon>
    </lineage>
</organism>